<dbReference type="GO" id="GO:0000428">
    <property type="term" value="C:DNA-directed RNA polymerase complex"/>
    <property type="evidence" value="ECO:0007669"/>
    <property type="project" value="UniProtKB-KW"/>
</dbReference>
<keyword evidence="3" id="KW-0240">DNA-directed RNA polymerase</keyword>
<comment type="similarity">
    <text evidence="2">Belongs to the eukaryotic RPA49/POLR1E RNA polymerase subunit family.</text>
</comment>
<evidence type="ECO:0000256" key="2">
    <source>
        <dbReference type="ARBA" id="ARBA00009430"/>
    </source>
</evidence>
<reference evidence="6 7" key="1">
    <citation type="journal article" date="2014" name="Genome Biol. Evol.">
        <title>The secreted proteins of Achlya hypogyna and Thraustotheca clavata identify the ancestral oomycete secretome and reveal gene acquisitions by horizontal gene transfer.</title>
        <authorList>
            <person name="Misner I."/>
            <person name="Blouin N."/>
            <person name="Leonard G."/>
            <person name="Richards T.A."/>
            <person name="Lane C.E."/>
        </authorList>
    </citation>
    <scope>NUCLEOTIDE SEQUENCE [LARGE SCALE GENOMIC DNA]</scope>
    <source>
        <strain evidence="6 7">ATCC 34112</strain>
    </source>
</reference>
<dbReference type="GO" id="GO:0003677">
    <property type="term" value="F:DNA binding"/>
    <property type="evidence" value="ECO:0007669"/>
    <property type="project" value="InterPro"/>
</dbReference>
<dbReference type="STRING" id="74557.A0A1V9ZZI3"/>
<gene>
    <name evidence="6" type="ORF">THRCLA_04263</name>
</gene>
<dbReference type="EMBL" id="JNBS01000900">
    <property type="protein sequence ID" value="OQS03428.1"/>
    <property type="molecule type" value="Genomic_DNA"/>
</dbReference>
<sequence length="429" mass="47754">MSKRVVELSYDDKQADSAPVIVSFRGGPPKVSGDFHFQMYENPAKKRKIVVADADKVSYQAANFGHGNATNDLSSYVVGVYDKTTQSVQLYNVDQMYVLQQSIRGFKERIDENIQKDKSYVERNAELVNVFGSKVSKRMVKSREENKIDTSNITSASAITQALTQKAQANAEELAAKRANDPKYTPDSGAMNSTRAAILPPCNVDALTPDKVYAIDKFLFSDVMDSLLMKADEFIGLLETCPLNEFLDKNKVPAAAYIRQVMTTLPKPFDRKKVALMLYVMYLVQFYHSRYPMHATPAGISENLNIPHVIVTQILDTFTECVVNDHGRTSYSQSKVLKDKLMLYMLVVAMTVNNFSLDLTALASDLKRASSNLAQYARQVGCRTDSIKAESGLYQKSSAIKDKKSMAIRAVLSLPLVFPTAKKGGPTRR</sequence>
<comment type="caution">
    <text evidence="6">The sequence shown here is derived from an EMBL/GenBank/DDBJ whole genome shotgun (WGS) entry which is preliminary data.</text>
</comment>
<evidence type="ECO:0000256" key="5">
    <source>
        <dbReference type="ARBA" id="ARBA00023242"/>
    </source>
</evidence>
<dbReference type="Pfam" id="PF06870">
    <property type="entry name" value="RNA_pol_I_A49"/>
    <property type="match status" value="1"/>
</dbReference>
<dbReference type="GO" id="GO:0005730">
    <property type="term" value="C:nucleolus"/>
    <property type="evidence" value="ECO:0007669"/>
    <property type="project" value="UniProtKB-SubCell"/>
</dbReference>
<evidence type="ECO:0008006" key="8">
    <source>
        <dbReference type="Google" id="ProtNLM"/>
    </source>
</evidence>
<name>A0A1V9ZZI3_9STRA</name>
<evidence type="ECO:0000313" key="7">
    <source>
        <dbReference type="Proteomes" id="UP000243217"/>
    </source>
</evidence>
<evidence type="ECO:0000256" key="1">
    <source>
        <dbReference type="ARBA" id="ARBA00004604"/>
    </source>
</evidence>
<keyword evidence="4" id="KW-0804">Transcription</keyword>
<proteinExistence type="inferred from homology"/>
<organism evidence="6 7">
    <name type="scientific">Thraustotheca clavata</name>
    <dbReference type="NCBI Taxonomy" id="74557"/>
    <lineage>
        <taxon>Eukaryota</taxon>
        <taxon>Sar</taxon>
        <taxon>Stramenopiles</taxon>
        <taxon>Oomycota</taxon>
        <taxon>Saprolegniomycetes</taxon>
        <taxon>Saprolegniales</taxon>
        <taxon>Achlyaceae</taxon>
        <taxon>Thraustotheca</taxon>
    </lineage>
</organism>
<accession>A0A1V9ZZI3</accession>
<keyword evidence="5" id="KW-0539">Nucleus</keyword>
<keyword evidence="7" id="KW-1185">Reference proteome</keyword>
<dbReference type="AlphaFoldDB" id="A0A1V9ZZI3"/>
<evidence type="ECO:0000313" key="6">
    <source>
        <dbReference type="EMBL" id="OQS03428.1"/>
    </source>
</evidence>
<dbReference type="GO" id="GO:0006351">
    <property type="term" value="P:DNA-templated transcription"/>
    <property type="evidence" value="ECO:0007669"/>
    <property type="project" value="InterPro"/>
</dbReference>
<comment type="subcellular location">
    <subcellularLocation>
        <location evidence="1">Nucleus</location>
        <location evidence="1">Nucleolus</location>
    </subcellularLocation>
</comment>
<dbReference type="OrthoDB" id="532500at2759"/>
<evidence type="ECO:0000256" key="4">
    <source>
        <dbReference type="ARBA" id="ARBA00023163"/>
    </source>
</evidence>
<dbReference type="PANTHER" id="PTHR14440">
    <property type="entry name" value="DNA-DIRECTED RNA POLYMERASE I SUBUNIT RPA49"/>
    <property type="match status" value="1"/>
</dbReference>
<evidence type="ECO:0000256" key="3">
    <source>
        <dbReference type="ARBA" id="ARBA00022478"/>
    </source>
</evidence>
<dbReference type="Proteomes" id="UP000243217">
    <property type="component" value="Unassembled WGS sequence"/>
</dbReference>
<dbReference type="InterPro" id="IPR009668">
    <property type="entry name" value="RNA_pol-assoc_fac_A49-like"/>
</dbReference>
<protein>
    <recommendedName>
        <fullName evidence="8">DNA-directed RNA polymerase I subunit RPA49</fullName>
    </recommendedName>
</protein>